<protein>
    <submittedName>
        <fullName evidence="1">Uncharacterized protein</fullName>
    </submittedName>
</protein>
<accession>A0ABD3ETB3</accession>
<comment type="caution">
    <text evidence="1">The sequence shown here is derived from an EMBL/GenBank/DDBJ whole genome shotgun (WGS) entry which is preliminary data.</text>
</comment>
<dbReference type="EMBL" id="JBIMZQ010000088">
    <property type="protein sequence ID" value="KAL3656254.1"/>
    <property type="molecule type" value="Genomic_DNA"/>
</dbReference>
<organism evidence="1 2">
    <name type="scientific">Phytophthora oleae</name>
    <dbReference type="NCBI Taxonomy" id="2107226"/>
    <lineage>
        <taxon>Eukaryota</taxon>
        <taxon>Sar</taxon>
        <taxon>Stramenopiles</taxon>
        <taxon>Oomycota</taxon>
        <taxon>Peronosporomycetes</taxon>
        <taxon>Peronosporales</taxon>
        <taxon>Peronosporaceae</taxon>
        <taxon>Phytophthora</taxon>
    </lineage>
</organism>
<name>A0ABD3ETB3_9STRA</name>
<reference evidence="1 2" key="1">
    <citation type="submission" date="2024-09" db="EMBL/GenBank/DDBJ databases">
        <title>Genome sequencing and assembly of Phytophthora oleae, isolate VK10A, causative agent of rot of olive drupes.</title>
        <authorList>
            <person name="Conti Taguali S."/>
            <person name="Riolo M."/>
            <person name="La Spada F."/>
            <person name="Cacciola S.O."/>
            <person name="Dionisio G."/>
        </authorList>
    </citation>
    <scope>NUCLEOTIDE SEQUENCE [LARGE SCALE GENOMIC DNA]</scope>
    <source>
        <strain evidence="1 2">VK10A</strain>
    </source>
</reference>
<dbReference type="Proteomes" id="UP001632037">
    <property type="component" value="Unassembled WGS sequence"/>
</dbReference>
<evidence type="ECO:0000313" key="2">
    <source>
        <dbReference type="Proteomes" id="UP001632037"/>
    </source>
</evidence>
<gene>
    <name evidence="1" type="ORF">V7S43_018901</name>
</gene>
<sequence length="134" mass="15376">MKSLPNGLEQPAHRDYYPIPPDEDLYDYTRLPGSVIVGIDHGSFIDGYGWNRHVALEIEKRFIEIIKGDIIIFRRDFVQGGGDSKKLNYRMPCFLDPSKVKGRHVRKANSIDPIRVIFQSTRMLNRNATCIAVD</sequence>
<keyword evidence="2" id="KW-1185">Reference proteome</keyword>
<dbReference type="AlphaFoldDB" id="A0ABD3ETB3"/>
<evidence type="ECO:0000313" key="1">
    <source>
        <dbReference type="EMBL" id="KAL3656254.1"/>
    </source>
</evidence>
<proteinExistence type="predicted"/>